<gene>
    <name evidence="4" type="ORF">Tci_270297</name>
</gene>
<feature type="chain" id="PRO_5025350031" description="Reverse transcriptase Ty1/copia-type domain-containing protein" evidence="2">
    <location>
        <begin position="28"/>
        <end position="481"/>
    </location>
</feature>
<protein>
    <recommendedName>
        <fullName evidence="3">Reverse transcriptase Ty1/copia-type domain-containing protein</fullName>
    </recommendedName>
</protein>
<evidence type="ECO:0000256" key="2">
    <source>
        <dbReference type="SAM" id="SignalP"/>
    </source>
</evidence>
<keyword evidence="2" id="KW-0732">Signal</keyword>
<feature type="compositionally biased region" description="Basic and acidic residues" evidence="1">
    <location>
        <begin position="213"/>
        <end position="230"/>
    </location>
</feature>
<comment type="caution">
    <text evidence="4">The sequence shown here is derived from an EMBL/GenBank/DDBJ whole genome shotgun (WGS) entry which is preliminary data.</text>
</comment>
<feature type="domain" description="Reverse transcriptase Ty1/copia-type" evidence="3">
    <location>
        <begin position="297"/>
        <end position="410"/>
    </location>
</feature>
<dbReference type="EMBL" id="BKCJ010083499">
    <property type="protein sequence ID" value="GEW98321.1"/>
    <property type="molecule type" value="Genomic_DNA"/>
</dbReference>
<feature type="signal peptide" evidence="2">
    <location>
        <begin position="1"/>
        <end position="27"/>
    </location>
</feature>
<evidence type="ECO:0000313" key="4">
    <source>
        <dbReference type="EMBL" id="GEW98321.1"/>
    </source>
</evidence>
<dbReference type="AlphaFoldDB" id="A0A699H0F1"/>
<proteinExistence type="predicted"/>
<evidence type="ECO:0000259" key="3">
    <source>
        <dbReference type="Pfam" id="PF07727"/>
    </source>
</evidence>
<organism evidence="4">
    <name type="scientific">Tanacetum cinerariifolium</name>
    <name type="common">Dalmatian daisy</name>
    <name type="synonym">Chrysanthemum cinerariifolium</name>
    <dbReference type="NCBI Taxonomy" id="118510"/>
    <lineage>
        <taxon>Eukaryota</taxon>
        <taxon>Viridiplantae</taxon>
        <taxon>Streptophyta</taxon>
        <taxon>Embryophyta</taxon>
        <taxon>Tracheophyta</taxon>
        <taxon>Spermatophyta</taxon>
        <taxon>Magnoliopsida</taxon>
        <taxon>eudicotyledons</taxon>
        <taxon>Gunneridae</taxon>
        <taxon>Pentapetalae</taxon>
        <taxon>asterids</taxon>
        <taxon>campanulids</taxon>
        <taxon>Asterales</taxon>
        <taxon>Asteraceae</taxon>
        <taxon>Asteroideae</taxon>
        <taxon>Anthemideae</taxon>
        <taxon>Anthemidinae</taxon>
        <taxon>Tanacetum</taxon>
    </lineage>
</organism>
<name>A0A699H0F1_TANCI</name>
<feature type="region of interest" description="Disordered" evidence="1">
    <location>
        <begin position="203"/>
        <end position="233"/>
    </location>
</feature>
<dbReference type="Pfam" id="PF07727">
    <property type="entry name" value="RVT_2"/>
    <property type="match status" value="1"/>
</dbReference>
<accession>A0A699H0F1</accession>
<reference evidence="4" key="1">
    <citation type="journal article" date="2019" name="Sci. Rep.">
        <title>Draft genome of Tanacetum cinerariifolium, the natural source of mosquito coil.</title>
        <authorList>
            <person name="Yamashiro T."/>
            <person name="Shiraishi A."/>
            <person name="Satake H."/>
            <person name="Nakayama K."/>
        </authorList>
    </citation>
    <scope>NUCLEOTIDE SEQUENCE</scope>
</reference>
<evidence type="ECO:0000256" key="1">
    <source>
        <dbReference type="SAM" id="MobiDB-lite"/>
    </source>
</evidence>
<sequence length="481" mass="54366">MAYPCPNRHVVPTSVLTWSRLVPLIAARPVTTTVPQTTVKNQRPVKHVVNKAHSPIRKPINQRPAPKHRNFYKTVTIVKVNRVNAVKGTKRNWQALKDKGVIDSCCLRHMNGNISYLSDFEEINGGYVAFSGNPKGGKITGKVVTRNQPNHNAGIQENLDVGTVRKEAASVQQYVLLPLWFNGSKNPQNTDVNAAFDVKEHEYEVHVSPSSSDKTKKHDEKTKREAKGKSPVDFSTRVRNLSDEFEDFSSNSTNRVNAASYCCWDMPTLEDIIYSDDEEDVGAEADFSNLETSISEEGIDYKEVFAPVARIEAIQLFLAYTSFMGFMVYQMDVKSEFLYGTIKEKVYVCQPSGFEDPDYPDKVYKVVKALYGLHQAPKAWYETLANYLLKNDFKRGKIDQTLFIKKQKGDILLVQKEDGIFISQDKYVAEILRKFGLTYGKSASSSIDTKKPLLKDPDGEDVDVHIYRSMIGSLMYLTSLR</sequence>
<dbReference type="InterPro" id="IPR013103">
    <property type="entry name" value="RVT_2"/>
</dbReference>